<dbReference type="Pfam" id="PF07972">
    <property type="entry name" value="Flavodoxin_NdrI"/>
    <property type="match status" value="1"/>
</dbReference>
<dbReference type="eggNOG" id="COG1780">
    <property type="taxonomic scope" value="Bacteria"/>
</dbReference>
<dbReference type="HOGENOM" id="CLU_114845_3_0_9"/>
<dbReference type="SUPFAM" id="SSF52218">
    <property type="entry name" value="Flavoproteins"/>
    <property type="match status" value="1"/>
</dbReference>
<evidence type="ECO:0000313" key="2">
    <source>
        <dbReference type="Proteomes" id="UP000005850"/>
    </source>
</evidence>
<proteinExistence type="predicted"/>
<reference evidence="1 2" key="1">
    <citation type="journal article" date="2011" name="J. Bacteriol.">
        <title>Genome sequence of Brevibacillus laterosporus LMG 15441, a pathogen of invertebrates.</title>
        <authorList>
            <person name="Djukic M."/>
            <person name="Poehlein A."/>
            <person name="Thurmer A."/>
            <person name="Daniel R."/>
        </authorList>
    </citation>
    <scope>NUCLEOTIDE SEQUENCE [LARGE SCALE GENOMIC DNA]</scope>
    <source>
        <strain evidence="1 2">LMG 15441</strain>
    </source>
</reference>
<dbReference type="Gene3D" id="3.40.50.360">
    <property type="match status" value="1"/>
</dbReference>
<dbReference type="Proteomes" id="UP000005850">
    <property type="component" value="Chromosome"/>
</dbReference>
<dbReference type="NCBIfam" id="TIGR00333">
    <property type="entry name" value="nrdI"/>
    <property type="match status" value="1"/>
</dbReference>
<name>A0A075R3S0_BRELA</name>
<dbReference type="PANTHER" id="PTHR37297:SF1">
    <property type="entry name" value="PROTEIN NRDI"/>
    <property type="match status" value="1"/>
</dbReference>
<accession>A0A075R3S0</accession>
<dbReference type="InterPro" id="IPR004465">
    <property type="entry name" value="RNR_NrdI"/>
</dbReference>
<gene>
    <name evidence="1" type="ORF">BRLA_c018080</name>
</gene>
<keyword evidence="2" id="KW-1185">Reference proteome</keyword>
<dbReference type="STRING" id="1042163.BRLA_c018080"/>
<dbReference type="KEGG" id="blr:BRLA_c018080"/>
<dbReference type="RefSeq" id="WP_003338427.1">
    <property type="nucleotide sequence ID" value="NZ_CP007806.1"/>
</dbReference>
<dbReference type="GO" id="GO:0010181">
    <property type="term" value="F:FMN binding"/>
    <property type="evidence" value="ECO:0007669"/>
    <property type="project" value="InterPro"/>
</dbReference>
<dbReference type="EMBL" id="CP007806">
    <property type="protein sequence ID" value="AIG26131.1"/>
    <property type="molecule type" value="Genomic_DNA"/>
</dbReference>
<organism evidence="1 2">
    <name type="scientific">Brevibacillus laterosporus LMG 15441</name>
    <dbReference type="NCBI Taxonomy" id="1042163"/>
    <lineage>
        <taxon>Bacteria</taxon>
        <taxon>Bacillati</taxon>
        <taxon>Bacillota</taxon>
        <taxon>Bacilli</taxon>
        <taxon>Bacillales</taxon>
        <taxon>Paenibacillaceae</taxon>
        <taxon>Brevibacillus</taxon>
    </lineage>
</organism>
<sequence length="127" mass="14506">MKYPLIVYDSLTGNVGRFASRLEFKKVKVSPELKVNQPFLLVTYTTGFGEVLRSTQEFLKRNYSNLLGVASSGNKNWGQLFGRSADIISFQYNVPIFCEFELSGTCNDIERFTQEVNRIVQFNSKVD</sequence>
<dbReference type="PANTHER" id="PTHR37297">
    <property type="entry name" value="PROTEIN NRDI"/>
    <property type="match status" value="1"/>
</dbReference>
<dbReference type="AlphaFoldDB" id="A0A075R3S0"/>
<protein>
    <submittedName>
        <fullName evidence="1">Ribonucleotide reductase stimulatory protein</fullName>
    </submittedName>
</protein>
<evidence type="ECO:0000313" key="1">
    <source>
        <dbReference type="EMBL" id="AIG26131.1"/>
    </source>
</evidence>
<dbReference type="InterPro" id="IPR029039">
    <property type="entry name" value="Flavoprotein-like_sf"/>
</dbReference>
<dbReference type="PIRSF" id="PIRSF005087">
    <property type="entry name" value="NrdI"/>
    <property type="match status" value="1"/>
</dbReference>